<organism evidence="4 5">
    <name type="scientific">Theobroma cacao</name>
    <name type="common">Cacao</name>
    <name type="synonym">Cocoa</name>
    <dbReference type="NCBI Taxonomy" id="3641"/>
    <lineage>
        <taxon>Eukaryota</taxon>
        <taxon>Viridiplantae</taxon>
        <taxon>Streptophyta</taxon>
        <taxon>Embryophyta</taxon>
        <taxon>Tracheophyta</taxon>
        <taxon>Spermatophyta</taxon>
        <taxon>Magnoliopsida</taxon>
        <taxon>eudicotyledons</taxon>
        <taxon>Gunneridae</taxon>
        <taxon>Pentapetalae</taxon>
        <taxon>rosids</taxon>
        <taxon>malvids</taxon>
        <taxon>Malvales</taxon>
        <taxon>Malvaceae</taxon>
        <taxon>Byttnerioideae</taxon>
        <taxon>Theobroma</taxon>
    </lineage>
</organism>
<proteinExistence type="inferred from homology"/>
<gene>
    <name evidence="4" type="ORF">TCM_014580</name>
</gene>
<dbReference type="HOGENOM" id="CLU_014546_0_0_1"/>
<dbReference type="eggNOG" id="ENOG502QQQA">
    <property type="taxonomic scope" value="Eukaryota"/>
</dbReference>
<keyword evidence="2" id="KW-0808">Transferase</keyword>
<dbReference type="STRING" id="3641.A0A061FZS5"/>
<dbReference type="Gramene" id="EOY22402">
    <property type="protein sequence ID" value="EOY22402"/>
    <property type="gene ID" value="TCM_014580"/>
</dbReference>
<name>A0A061FZS5_THECC</name>
<protein>
    <submittedName>
        <fullName evidence="4">Anthranilate N-benzoyltransferase protein, putative</fullName>
    </submittedName>
</protein>
<keyword evidence="3" id="KW-0012">Acyltransferase</keyword>
<accession>A0A061FZS5</accession>
<dbReference type="EMBL" id="CM001881">
    <property type="protein sequence ID" value="EOY22402.1"/>
    <property type="molecule type" value="Genomic_DNA"/>
</dbReference>
<evidence type="ECO:0000313" key="5">
    <source>
        <dbReference type="Proteomes" id="UP000026915"/>
    </source>
</evidence>
<dbReference type="GO" id="GO:0016746">
    <property type="term" value="F:acyltransferase activity"/>
    <property type="evidence" value="ECO:0007669"/>
    <property type="project" value="UniProtKB-KW"/>
</dbReference>
<dbReference type="Pfam" id="PF02458">
    <property type="entry name" value="Transferase"/>
    <property type="match status" value="1"/>
</dbReference>
<dbReference type="OMA" id="NSFGNIW"/>
<dbReference type="AlphaFoldDB" id="A0A061FZS5"/>
<dbReference type="PANTHER" id="PTHR31623:SF25">
    <property type="entry name" value="VINORINE SYNTHASE-LIKE"/>
    <property type="match status" value="1"/>
</dbReference>
<dbReference type="PANTHER" id="PTHR31623">
    <property type="entry name" value="F21J9.9"/>
    <property type="match status" value="1"/>
</dbReference>
<dbReference type="Proteomes" id="UP000026915">
    <property type="component" value="Chromosome 3"/>
</dbReference>
<dbReference type="InParanoid" id="A0A061FZS5"/>
<evidence type="ECO:0000256" key="2">
    <source>
        <dbReference type="ARBA" id="ARBA00022679"/>
    </source>
</evidence>
<comment type="similarity">
    <text evidence="1">Belongs to the plant acyltransferase family.</text>
</comment>
<evidence type="ECO:0000256" key="3">
    <source>
        <dbReference type="ARBA" id="ARBA00023315"/>
    </source>
</evidence>
<evidence type="ECO:0000313" key="4">
    <source>
        <dbReference type="EMBL" id="EOY22402.1"/>
    </source>
</evidence>
<evidence type="ECO:0000256" key="1">
    <source>
        <dbReference type="ARBA" id="ARBA00009861"/>
    </source>
</evidence>
<dbReference type="InterPro" id="IPR023213">
    <property type="entry name" value="CAT-like_dom_sf"/>
</dbReference>
<dbReference type="Gene3D" id="3.30.559.10">
    <property type="entry name" value="Chloramphenicol acetyltransferase-like domain"/>
    <property type="match status" value="2"/>
</dbReference>
<sequence>MTIIDIQIVSKETIKPAIPTPHHLRNLKLSFLDQLAPPIYIPIVLFYPAKQNVDLLERSLLLKKSLSKTLTQFYPLAGTMREDFTFECNDEGVEYFETKVPCKLVDVTENPDVNVLNLFLPFEPQQNCIESKKQVPLAIQYNIFKCGGVAIGIRLSHLIADGTSVITFVNAWAAMSREPGEVIIPIFEAATHFPPRDISMFRPSIGITKEKIVTKRFVFDKPSITVLREKASSRDGSQVKTPTRVEAISSFIWSRQMAIAKTKPERAKLYAAVHAVNLRERMVPSLPKHSFGNFWRMAIATFPAEMEQDYHVLVSHMRNAISKIDNNYVKMLQDGDRYLKTMKMVSEQFSKSEVEFCNFTSWCRFPVYEVDFGWGKPAWACSPSRPYKNLVILMSDKGGEGVEAWVNLLEEDMAIFERDPELLSFASSKTGK</sequence>
<reference evidence="4 5" key="1">
    <citation type="journal article" date="2013" name="Genome Biol.">
        <title>The genome sequence of the most widely cultivated cacao type and its use to identify candidate genes regulating pod color.</title>
        <authorList>
            <person name="Motamayor J.C."/>
            <person name="Mockaitis K."/>
            <person name="Schmutz J."/>
            <person name="Haiminen N."/>
            <person name="Iii D.L."/>
            <person name="Cornejo O."/>
            <person name="Findley S.D."/>
            <person name="Zheng P."/>
            <person name="Utro F."/>
            <person name="Royaert S."/>
            <person name="Saski C."/>
            <person name="Jenkins J."/>
            <person name="Podicheti R."/>
            <person name="Zhao M."/>
            <person name="Scheffler B.E."/>
            <person name="Stack J.C."/>
            <person name="Feltus F.A."/>
            <person name="Mustiga G.M."/>
            <person name="Amores F."/>
            <person name="Phillips W."/>
            <person name="Marelli J.P."/>
            <person name="May G.D."/>
            <person name="Shapiro H."/>
            <person name="Ma J."/>
            <person name="Bustamante C.D."/>
            <person name="Schnell R.J."/>
            <person name="Main D."/>
            <person name="Gilbert D."/>
            <person name="Parida L."/>
            <person name="Kuhn D.N."/>
        </authorList>
    </citation>
    <scope>NUCLEOTIDE SEQUENCE [LARGE SCALE GENOMIC DNA]</scope>
    <source>
        <strain evidence="5">cv. Matina 1-6</strain>
    </source>
</reference>
<keyword evidence="5" id="KW-1185">Reference proteome</keyword>